<dbReference type="PROSITE" id="PS51473">
    <property type="entry name" value="GNK2"/>
    <property type="match status" value="2"/>
</dbReference>
<evidence type="ECO:0000256" key="6">
    <source>
        <dbReference type="SAM" id="SignalP"/>
    </source>
</evidence>
<dbReference type="EMBL" id="JADCNL010000007">
    <property type="protein sequence ID" value="KAG0473729.1"/>
    <property type="molecule type" value="Genomic_DNA"/>
</dbReference>
<evidence type="ECO:0000313" key="11">
    <source>
        <dbReference type="Proteomes" id="UP000639772"/>
    </source>
</evidence>
<feature type="domain" description="Gnk2-homologous" evidence="7">
    <location>
        <begin position="124"/>
        <end position="231"/>
    </location>
</feature>
<proteinExistence type="inferred from homology"/>
<dbReference type="Pfam" id="PF01657">
    <property type="entry name" value="Stress-antifung"/>
    <property type="match status" value="2"/>
</dbReference>
<dbReference type="EMBL" id="JADCNM010000007">
    <property type="protein sequence ID" value="KAG0475388.1"/>
    <property type="molecule type" value="Genomic_DNA"/>
</dbReference>
<organism evidence="9 11">
    <name type="scientific">Vanilla planifolia</name>
    <name type="common">Vanilla</name>
    <dbReference type="NCBI Taxonomy" id="51239"/>
    <lineage>
        <taxon>Eukaryota</taxon>
        <taxon>Viridiplantae</taxon>
        <taxon>Streptophyta</taxon>
        <taxon>Embryophyta</taxon>
        <taxon>Tracheophyta</taxon>
        <taxon>Spermatophyta</taxon>
        <taxon>Magnoliopsida</taxon>
        <taxon>Liliopsida</taxon>
        <taxon>Asparagales</taxon>
        <taxon>Orchidaceae</taxon>
        <taxon>Vanilloideae</taxon>
        <taxon>Vanilleae</taxon>
        <taxon>Vanilla</taxon>
    </lineage>
</organism>
<dbReference type="PANTHER" id="PTHR32411:SF43">
    <property type="entry name" value="CYSTEINE-RICH REPEAT SECRETORY PROTEIN 38"/>
    <property type="match status" value="1"/>
</dbReference>
<evidence type="ECO:0000313" key="9">
    <source>
        <dbReference type="EMBL" id="KAG0475388.1"/>
    </source>
</evidence>
<dbReference type="Proteomes" id="UP000636800">
    <property type="component" value="Chromosome 7"/>
</dbReference>
<evidence type="ECO:0000256" key="1">
    <source>
        <dbReference type="ARBA" id="ARBA00004613"/>
    </source>
</evidence>
<dbReference type="CDD" id="cd23509">
    <property type="entry name" value="Gnk2-like"/>
    <property type="match status" value="2"/>
</dbReference>
<evidence type="ECO:0000256" key="4">
    <source>
        <dbReference type="ARBA" id="ARBA00022737"/>
    </source>
</evidence>
<feature type="domain" description="Gnk2-homologous" evidence="7">
    <location>
        <begin position="13"/>
        <end position="117"/>
    </location>
</feature>
<evidence type="ECO:0000256" key="3">
    <source>
        <dbReference type="ARBA" id="ARBA00022729"/>
    </source>
</evidence>
<evidence type="ECO:0000259" key="7">
    <source>
        <dbReference type="PROSITE" id="PS51473"/>
    </source>
</evidence>
<dbReference type="InterPro" id="IPR038408">
    <property type="entry name" value="GNK2_sf"/>
</dbReference>
<keyword evidence="2" id="KW-0964">Secreted</keyword>
<dbReference type="Gene3D" id="3.30.430.20">
    <property type="entry name" value="Gnk2 domain, C-X8-C-X2-C motif"/>
    <property type="match status" value="2"/>
</dbReference>
<evidence type="ECO:0000256" key="5">
    <source>
        <dbReference type="ARBA" id="ARBA00038515"/>
    </source>
</evidence>
<feature type="signal peptide" evidence="6">
    <location>
        <begin position="1"/>
        <end position="19"/>
    </location>
</feature>
<dbReference type="Proteomes" id="UP000639772">
    <property type="component" value="Chromosome 7"/>
</dbReference>
<evidence type="ECO:0000313" key="8">
    <source>
        <dbReference type="EMBL" id="KAG0473729.1"/>
    </source>
</evidence>
<dbReference type="OrthoDB" id="1731016at2759"/>
<gene>
    <name evidence="9" type="ORF">HPP92_015074</name>
    <name evidence="8" type="ORF">HPP92_015586</name>
</gene>
<comment type="subcellular location">
    <subcellularLocation>
        <location evidence="1">Secreted</location>
    </subcellularLocation>
</comment>
<feature type="chain" id="PRO_5036240376" description="Gnk2-homologous domain-containing protein" evidence="6">
    <location>
        <begin position="20"/>
        <end position="234"/>
    </location>
</feature>
<dbReference type="GO" id="GO:0005576">
    <property type="term" value="C:extracellular region"/>
    <property type="evidence" value="ECO:0007669"/>
    <property type="project" value="UniProtKB-SubCell"/>
</dbReference>
<dbReference type="InterPro" id="IPR002902">
    <property type="entry name" value="GNK2"/>
</dbReference>
<reference evidence="10 11" key="1">
    <citation type="journal article" date="2020" name="Nat. Food">
        <title>A phased Vanilla planifolia genome enables genetic improvement of flavour and production.</title>
        <authorList>
            <person name="Hasing T."/>
            <person name="Tang H."/>
            <person name="Brym M."/>
            <person name="Khazi F."/>
            <person name="Huang T."/>
            <person name="Chambers A.H."/>
        </authorList>
    </citation>
    <scope>NUCLEOTIDE SEQUENCE [LARGE SCALE GENOMIC DNA]</scope>
    <source>
        <tissue evidence="9">Leaf</tissue>
    </source>
</reference>
<comment type="caution">
    <text evidence="9">The sequence shown here is derived from an EMBL/GenBank/DDBJ whole genome shotgun (WGS) entry which is preliminary data.</text>
</comment>
<keyword evidence="10" id="KW-1185">Reference proteome</keyword>
<dbReference type="AlphaFoldDB" id="A0A835UVF6"/>
<evidence type="ECO:0000313" key="10">
    <source>
        <dbReference type="Proteomes" id="UP000636800"/>
    </source>
</evidence>
<keyword evidence="3 6" id="KW-0732">Signal</keyword>
<name>A0A835UVF6_VANPL</name>
<dbReference type="PANTHER" id="PTHR32411">
    <property type="entry name" value="CYSTEINE-RICH REPEAT SECRETORY PROTEIN 38-RELATED"/>
    <property type="match status" value="1"/>
</dbReference>
<protein>
    <recommendedName>
        <fullName evidence="7">Gnk2-homologous domain-containing protein</fullName>
    </recommendedName>
</protein>
<sequence length="234" mass="25749">MAFFCKFILLLALLPIASCIPPFTCTISITNENHASNIKGALADLVASSAETGFAKSHINGDEEVYALTQCRGDISGQACKSCVTSAAKMLGQYCANYADAFIWYDRCFIHYAKQNFFGSWKVDANSMFKASVEDAPNPSTFSGVVSRQAQKVSNMAEHSAKLFAKISQPVKEIKGLNINIMAQCTKDLTAHECAECLDWLREAMPTNCQGKKWCQLLHTSCIIRYDTKVTSPK</sequence>
<evidence type="ECO:0000256" key="2">
    <source>
        <dbReference type="ARBA" id="ARBA00022525"/>
    </source>
</evidence>
<comment type="similarity">
    <text evidence="5">Belongs to the cysteine-rich repeat secretory protein family.</text>
</comment>
<accession>A0A835UVF6</accession>
<keyword evidence="4" id="KW-0677">Repeat</keyword>
<dbReference type="InterPro" id="IPR050581">
    <property type="entry name" value="CRR_secretory_protein"/>
</dbReference>